<keyword evidence="3" id="KW-0378">Hydrolase</keyword>
<dbReference type="EMBL" id="JACVDC010000107">
    <property type="protein sequence ID" value="MBC9798344.1"/>
    <property type="molecule type" value="Genomic_DNA"/>
</dbReference>
<comment type="caution">
    <text evidence="3">The sequence shown here is derived from an EMBL/GenBank/DDBJ whole genome shotgun (WGS) entry which is preliminary data.</text>
</comment>
<name>A0A926JW00_9FLAO</name>
<gene>
    <name evidence="3" type="ORF">IBL28_20420</name>
</gene>
<feature type="domain" description="Dienelactone hydrolase" evidence="2">
    <location>
        <begin position="36"/>
        <end position="244"/>
    </location>
</feature>
<keyword evidence="1" id="KW-0732">Signal</keyword>
<organism evidence="3 4">
    <name type="scientific">Sinomicrobium weinanense</name>
    <dbReference type="NCBI Taxonomy" id="2842200"/>
    <lineage>
        <taxon>Bacteria</taxon>
        <taxon>Pseudomonadati</taxon>
        <taxon>Bacteroidota</taxon>
        <taxon>Flavobacteriia</taxon>
        <taxon>Flavobacteriales</taxon>
        <taxon>Flavobacteriaceae</taxon>
        <taxon>Sinomicrobium</taxon>
    </lineage>
</organism>
<dbReference type="PANTHER" id="PTHR22946">
    <property type="entry name" value="DIENELACTONE HYDROLASE DOMAIN-CONTAINING PROTEIN-RELATED"/>
    <property type="match status" value="1"/>
</dbReference>
<dbReference type="RefSeq" id="WP_187967466.1">
    <property type="nucleotide sequence ID" value="NZ_JACVDC010000107.1"/>
</dbReference>
<feature type="chain" id="PRO_5038125331" evidence="1">
    <location>
        <begin position="20"/>
        <end position="248"/>
    </location>
</feature>
<feature type="signal peptide" evidence="1">
    <location>
        <begin position="1"/>
        <end position="19"/>
    </location>
</feature>
<accession>A0A926JW00</accession>
<dbReference type="SUPFAM" id="SSF53474">
    <property type="entry name" value="alpha/beta-Hydrolases"/>
    <property type="match status" value="1"/>
</dbReference>
<dbReference type="InterPro" id="IPR050261">
    <property type="entry name" value="FrsA_esterase"/>
</dbReference>
<dbReference type="Proteomes" id="UP000653730">
    <property type="component" value="Unassembled WGS sequence"/>
</dbReference>
<dbReference type="GO" id="GO:0016787">
    <property type="term" value="F:hydrolase activity"/>
    <property type="evidence" value="ECO:0007669"/>
    <property type="project" value="UniProtKB-KW"/>
</dbReference>
<dbReference type="Gene3D" id="3.40.50.1820">
    <property type="entry name" value="alpha/beta hydrolase"/>
    <property type="match status" value="1"/>
</dbReference>
<evidence type="ECO:0000313" key="3">
    <source>
        <dbReference type="EMBL" id="MBC9798344.1"/>
    </source>
</evidence>
<dbReference type="Pfam" id="PF01738">
    <property type="entry name" value="DLH"/>
    <property type="match status" value="1"/>
</dbReference>
<dbReference type="InterPro" id="IPR002925">
    <property type="entry name" value="Dienelactn_hydro"/>
</dbReference>
<reference evidence="3 4" key="1">
    <citation type="submission" date="2020-09" db="EMBL/GenBank/DDBJ databases">
        <title>Sinomicrobium weinanense sp. nov., a halophilic bacteria isolated from saline-alkali soil.</title>
        <authorList>
            <person name="Wu P."/>
            <person name="Ren H."/>
            <person name="Mei Y."/>
            <person name="Liang Y."/>
            <person name="Chen Z."/>
        </authorList>
    </citation>
    <scope>NUCLEOTIDE SEQUENCE [LARGE SCALE GENOMIC DNA]</scope>
    <source>
        <strain evidence="3 4">FJxs</strain>
    </source>
</reference>
<proteinExistence type="predicted"/>
<evidence type="ECO:0000313" key="4">
    <source>
        <dbReference type="Proteomes" id="UP000653730"/>
    </source>
</evidence>
<dbReference type="PANTHER" id="PTHR22946:SF0">
    <property type="entry name" value="DIENELACTONE HYDROLASE DOMAIN-CONTAINING PROTEIN"/>
    <property type="match status" value="1"/>
</dbReference>
<evidence type="ECO:0000256" key="1">
    <source>
        <dbReference type="SAM" id="SignalP"/>
    </source>
</evidence>
<evidence type="ECO:0000259" key="2">
    <source>
        <dbReference type="Pfam" id="PF01738"/>
    </source>
</evidence>
<dbReference type="InterPro" id="IPR029058">
    <property type="entry name" value="AB_hydrolase_fold"/>
</dbReference>
<keyword evidence="4" id="KW-1185">Reference proteome</keyword>
<dbReference type="AlphaFoldDB" id="A0A926JW00"/>
<sequence>MKKIIVIMTLIGALQTTVAQGLALVEYADDTQKLNGLVTGNSGKKSPGVLVLPAWMGIDNEARTAALNLEKEGYIAFVADIYGEGNVPANRSEAGKIATAFKTDYALYQKRIQLALDQLQKAGADPDKLAVIGYCFGGTGALEAARGNLPVSGAVSIHGGLGKDATRANVALKPKILVLHGADDASASEQILKDFRTELDEGKADWQMIYYANSKHTFTNPESPDYNEIMSKRSWRHTLMFLQELFDD</sequence>
<protein>
    <submittedName>
        <fullName evidence="3">Dienelactone hydrolase family protein</fullName>
    </submittedName>
</protein>